<dbReference type="EMBL" id="FZOW01000005">
    <property type="protein sequence ID" value="SNS81647.1"/>
    <property type="molecule type" value="Genomic_DNA"/>
</dbReference>
<dbReference type="RefSeq" id="WP_089246042.1">
    <property type="nucleotide sequence ID" value="NZ_FZOW01000005.1"/>
</dbReference>
<protein>
    <submittedName>
        <fullName evidence="1">Uncharacterized protein</fullName>
    </submittedName>
</protein>
<organism evidence="1 2">
    <name type="scientific">Rhodococcoides kyotonense</name>
    <dbReference type="NCBI Taxonomy" id="398843"/>
    <lineage>
        <taxon>Bacteria</taxon>
        <taxon>Bacillati</taxon>
        <taxon>Actinomycetota</taxon>
        <taxon>Actinomycetes</taxon>
        <taxon>Mycobacteriales</taxon>
        <taxon>Nocardiaceae</taxon>
        <taxon>Rhodococcoides</taxon>
    </lineage>
</organism>
<accession>A0A239HJX1</accession>
<keyword evidence="2" id="KW-1185">Reference proteome</keyword>
<name>A0A239HJX1_9NOCA</name>
<sequence>MSEYGWAAESLRAHGVPEAIVADVSATAEASLASAMRLAAALSPGDPLPLILDTAGDAR</sequence>
<gene>
    <name evidence="1" type="ORF">SAMN05421642_105312</name>
</gene>
<evidence type="ECO:0000313" key="1">
    <source>
        <dbReference type="EMBL" id="SNS81647.1"/>
    </source>
</evidence>
<dbReference type="AlphaFoldDB" id="A0A239HJX1"/>
<proteinExistence type="predicted"/>
<dbReference type="Proteomes" id="UP000198327">
    <property type="component" value="Unassembled WGS sequence"/>
</dbReference>
<reference evidence="2" key="1">
    <citation type="submission" date="2017-06" db="EMBL/GenBank/DDBJ databases">
        <authorList>
            <person name="Varghese N."/>
            <person name="Submissions S."/>
        </authorList>
    </citation>
    <scope>NUCLEOTIDE SEQUENCE [LARGE SCALE GENOMIC DNA]</scope>
    <source>
        <strain evidence="2">JCM 23211</strain>
    </source>
</reference>
<evidence type="ECO:0000313" key="2">
    <source>
        <dbReference type="Proteomes" id="UP000198327"/>
    </source>
</evidence>